<comment type="cofactor">
    <cofactor evidence="2">
        <name>Mg(2+)</name>
        <dbReference type="ChEBI" id="CHEBI:18420"/>
    </cofactor>
</comment>
<dbReference type="SUPFAM" id="SSF56219">
    <property type="entry name" value="DNase I-like"/>
    <property type="match status" value="1"/>
</dbReference>
<organism evidence="10 11">
    <name type="scientific">Fictibacillus iocasae</name>
    <dbReference type="NCBI Taxonomy" id="2715437"/>
    <lineage>
        <taxon>Bacteria</taxon>
        <taxon>Bacillati</taxon>
        <taxon>Bacillota</taxon>
        <taxon>Bacilli</taxon>
        <taxon>Bacillales</taxon>
        <taxon>Fictibacillaceae</taxon>
        <taxon>Fictibacillus</taxon>
    </lineage>
</organism>
<proteinExistence type="predicted"/>
<evidence type="ECO:0000313" key="11">
    <source>
        <dbReference type="Proteomes" id="UP001596549"/>
    </source>
</evidence>
<keyword evidence="8" id="KW-0234">DNA repair</keyword>
<comment type="cofactor">
    <cofactor evidence="1">
        <name>Mn(2+)</name>
        <dbReference type="ChEBI" id="CHEBI:29035"/>
    </cofactor>
</comment>
<keyword evidence="4" id="KW-0479">Metal-binding</keyword>
<comment type="caution">
    <text evidence="10">The sequence shown here is derived from an EMBL/GenBank/DDBJ whole genome shotgun (WGS) entry which is preliminary data.</text>
</comment>
<keyword evidence="3" id="KW-0540">Nuclease</keyword>
<dbReference type="InterPro" id="IPR051547">
    <property type="entry name" value="TDP2-like"/>
</dbReference>
<dbReference type="PANTHER" id="PTHR15822">
    <property type="entry name" value="TRAF AND TNF RECEPTOR-ASSOCIATED PROTEIN"/>
    <property type="match status" value="1"/>
</dbReference>
<keyword evidence="7" id="KW-0460">Magnesium</keyword>
<dbReference type="Proteomes" id="UP001596549">
    <property type="component" value="Unassembled WGS sequence"/>
</dbReference>
<gene>
    <name evidence="10" type="ORF">ACFQPF_05195</name>
</gene>
<dbReference type="PANTHER" id="PTHR15822:SF4">
    <property type="entry name" value="TYROSYL-DNA PHOSPHODIESTERASE 2"/>
    <property type="match status" value="1"/>
</dbReference>
<keyword evidence="6" id="KW-0378">Hydrolase</keyword>
<evidence type="ECO:0000256" key="4">
    <source>
        <dbReference type="ARBA" id="ARBA00022723"/>
    </source>
</evidence>
<evidence type="ECO:0000313" key="10">
    <source>
        <dbReference type="EMBL" id="MFC7371065.1"/>
    </source>
</evidence>
<dbReference type="InterPro" id="IPR036691">
    <property type="entry name" value="Endo/exonu/phosph_ase_sf"/>
</dbReference>
<evidence type="ECO:0000256" key="7">
    <source>
        <dbReference type="ARBA" id="ARBA00022842"/>
    </source>
</evidence>
<keyword evidence="11" id="KW-1185">Reference proteome</keyword>
<protein>
    <submittedName>
        <fullName evidence="10">Endonuclease/exonuclease/phosphatase family protein</fullName>
    </submittedName>
</protein>
<dbReference type="Gene3D" id="3.60.10.10">
    <property type="entry name" value="Endonuclease/exonuclease/phosphatase"/>
    <property type="match status" value="1"/>
</dbReference>
<keyword evidence="10" id="KW-0255">Endonuclease</keyword>
<evidence type="ECO:0000259" key="9">
    <source>
        <dbReference type="Pfam" id="PF03372"/>
    </source>
</evidence>
<dbReference type="EMBL" id="JBHTCP010000009">
    <property type="protein sequence ID" value="MFC7371065.1"/>
    <property type="molecule type" value="Genomic_DNA"/>
</dbReference>
<evidence type="ECO:0000256" key="6">
    <source>
        <dbReference type="ARBA" id="ARBA00022801"/>
    </source>
</evidence>
<name>A0ABW2NK69_9BACL</name>
<dbReference type="Pfam" id="PF03372">
    <property type="entry name" value="Exo_endo_phos"/>
    <property type="match status" value="1"/>
</dbReference>
<evidence type="ECO:0000256" key="1">
    <source>
        <dbReference type="ARBA" id="ARBA00001936"/>
    </source>
</evidence>
<sequence>MKVATFNVWNHSKTWTIRKQLIIEEISRIDSDIIALQEVPNLQELEFILKQVEMDHYSFKHYPGDEEGLAILSKFPVEAVRVPNDTINNCAIRITANIKGLTVGITNVHLTWRSAYEREKEIVEVIKWISESNHTDFELLCGDFNSAPHFSSVYNFLVGERSIKSFDTSWIDLGQSLHEPTLDFVKNRWLHNRDGLNSIRVPVRYDWILLKSCYPKQEPSLTNIELFANKITSSQEVLPSDHYGVLVDLSL</sequence>
<evidence type="ECO:0000256" key="5">
    <source>
        <dbReference type="ARBA" id="ARBA00022763"/>
    </source>
</evidence>
<dbReference type="GO" id="GO:0004519">
    <property type="term" value="F:endonuclease activity"/>
    <property type="evidence" value="ECO:0007669"/>
    <property type="project" value="UniProtKB-KW"/>
</dbReference>
<reference evidence="11" key="1">
    <citation type="journal article" date="2019" name="Int. J. Syst. Evol. Microbiol.">
        <title>The Global Catalogue of Microorganisms (GCM) 10K type strain sequencing project: providing services to taxonomists for standard genome sequencing and annotation.</title>
        <authorList>
            <consortium name="The Broad Institute Genomics Platform"/>
            <consortium name="The Broad Institute Genome Sequencing Center for Infectious Disease"/>
            <person name="Wu L."/>
            <person name="Ma J."/>
        </authorList>
    </citation>
    <scope>NUCLEOTIDE SEQUENCE [LARGE SCALE GENOMIC DNA]</scope>
    <source>
        <strain evidence="11">NBRC 106396</strain>
    </source>
</reference>
<feature type="domain" description="Endonuclease/exonuclease/phosphatase" evidence="9">
    <location>
        <begin position="4"/>
        <end position="242"/>
    </location>
</feature>
<dbReference type="InterPro" id="IPR005135">
    <property type="entry name" value="Endo/exonuclease/phosphatase"/>
</dbReference>
<dbReference type="RefSeq" id="WP_379747249.1">
    <property type="nucleotide sequence ID" value="NZ_JBHTCP010000009.1"/>
</dbReference>
<evidence type="ECO:0000256" key="2">
    <source>
        <dbReference type="ARBA" id="ARBA00001946"/>
    </source>
</evidence>
<accession>A0ABW2NK69</accession>
<keyword evidence="5" id="KW-0227">DNA damage</keyword>
<evidence type="ECO:0000256" key="8">
    <source>
        <dbReference type="ARBA" id="ARBA00023204"/>
    </source>
</evidence>
<evidence type="ECO:0000256" key="3">
    <source>
        <dbReference type="ARBA" id="ARBA00022722"/>
    </source>
</evidence>